<name>A0A023DBL2_9BACL</name>
<dbReference type="EMBL" id="BAWO01000003">
    <property type="protein sequence ID" value="GAJ38356.1"/>
    <property type="molecule type" value="Genomic_DNA"/>
</dbReference>
<dbReference type="AlphaFoldDB" id="A0A023DBL2"/>
<proteinExistence type="predicted"/>
<feature type="transmembrane region" description="Helical" evidence="6">
    <location>
        <begin position="47"/>
        <end position="67"/>
    </location>
</feature>
<dbReference type="InterPro" id="IPR050833">
    <property type="entry name" value="Poly_Biosynth_Transport"/>
</dbReference>
<feature type="transmembrane region" description="Helical" evidence="6">
    <location>
        <begin position="395"/>
        <end position="416"/>
    </location>
</feature>
<feature type="transmembrane region" description="Helical" evidence="6">
    <location>
        <begin position="337"/>
        <end position="355"/>
    </location>
</feature>
<keyword evidence="3 6" id="KW-0812">Transmembrane</keyword>
<reference evidence="7 8" key="1">
    <citation type="submission" date="2014-04" db="EMBL/GenBank/DDBJ databases">
        <title>Whole genome shotgun sequence of Geobacillus caldoxylosilyticus NBRC 107762.</title>
        <authorList>
            <person name="Hosoyama A."/>
            <person name="Hosoyama Y."/>
            <person name="Katano-Makiyama Y."/>
            <person name="Tsuchikane K."/>
            <person name="Ohji S."/>
            <person name="Ichikawa N."/>
            <person name="Yamazoe A."/>
            <person name="Fujita N."/>
        </authorList>
    </citation>
    <scope>NUCLEOTIDE SEQUENCE [LARGE SCALE GENOMIC DNA]</scope>
    <source>
        <strain evidence="7 8">NBRC 107762</strain>
    </source>
</reference>
<feature type="transmembrane region" description="Helical" evidence="6">
    <location>
        <begin position="14"/>
        <end position="35"/>
    </location>
</feature>
<evidence type="ECO:0000256" key="1">
    <source>
        <dbReference type="ARBA" id="ARBA00004651"/>
    </source>
</evidence>
<comment type="subcellular location">
    <subcellularLocation>
        <location evidence="1">Cell membrane</location>
        <topology evidence="1">Multi-pass membrane protein</topology>
    </subcellularLocation>
</comment>
<feature type="transmembrane region" description="Helical" evidence="6">
    <location>
        <begin position="79"/>
        <end position="103"/>
    </location>
</feature>
<comment type="caution">
    <text evidence="7">The sequence shown here is derived from an EMBL/GenBank/DDBJ whole genome shotgun (WGS) entry which is preliminary data.</text>
</comment>
<dbReference type="Pfam" id="PF13440">
    <property type="entry name" value="Polysacc_synt_3"/>
    <property type="match status" value="1"/>
</dbReference>
<dbReference type="PANTHER" id="PTHR30250:SF28">
    <property type="entry name" value="POLYSACCHARIDE BIOSYNTHESIS PROTEIN"/>
    <property type="match status" value="1"/>
</dbReference>
<keyword evidence="8" id="KW-1185">Reference proteome</keyword>
<protein>
    <recommendedName>
        <fullName evidence="9">Polysaccharide biosynthesis protein</fullName>
    </recommendedName>
</protein>
<evidence type="ECO:0000256" key="2">
    <source>
        <dbReference type="ARBA" id="ARBA00022475"/>
    </source>
</evidence>
<dbReference type="PANTHER" id="PTHR30250">
    <property type="entry name" value="PST FAMILY PREDICTED COLANIC ACID TRANSPORTER"/>
    <property type="match status" value="1"/>
</dbReference>
<evidence type="ECO:0000256" key="3">
    <source>
        <dbReference type="ARBA" id="ARBA00022692"/>
    </source>
</evidence>
<organism evidence="7 8">
    <name type="scientific">Parageobacillus caldoxylosilyticus NBRC 107762</name>
    <dbReference type="NCBI Taxonomy" id="1220594"/>
    <lineage>
        <taxon>Bacteria</taxon>
        <taxon>Bacillati</taxon>
        <taxon>Bacillota</taxon>
        <taxon>Bacilli</taxon>
        <taxon>Bacillales</taxon>
        <taxon>Anoxybacillaceae</taxon>
        <taxon>Saccharococcus</taxon>
    </lineage>
</organism>
<accession>A0A023DBL2</accession>
<keyword evidence="4 6" id="KW-1133">Transmembrane helix</keyword>
<dbReference type="RefSeq" id="WP_042406667.1">
    <property type="nucleotide sequence ID" value="NZ_BAWO01000003.1"/>
</dbReference>
<dbReference type="Proteomes" id="UP000023561">
    <property type="component" value="Unassembled WGS sequence"/>
</dbReference>
<dbReference type="GO" id="GO:0005886">
    <property type="term" value="C:plasma membrane"/>
    <property type="evidence" value="ECO:0007669"/>
    <property type="project" value="UniProtKB-SubCell"/>
</dbReference>
<keyword evidence="2" id="KW-1003">Cell membrane</keyword>
<evidence type="ECO:0000256" key="5">
    <source>
        <dbReference type="ARBA" id="ARBA00023136"/>
    </source>
</evidence>
<evidence type="ECO:0008006" key="9">
    <source>
        <dbReference type="Google" id="ProtNLM"/>
    </source>
</evidence>
<feature type="transmembrane region" description="Helical" evidence="6">
    <location>
        <begin position="296"/>
        <end position="317"/>
    </location>
</feature>
<evidence type="ECO:0000256" key="6">
    <source>
        <dbReference type="SAM" id="Phobius"/>
    </source>
</evidence>
<feature type="transmembrane region" description="Helical" evidence="6">
    <location>
        <begin position="119"/>
        <end position="139"/>
    </location>
</feature>
<feature type="transmembrane region" description="Helical" evidence="6">
    <location>
        <begin position="367"/>
        <end position="389"/>
    </location>
</feature>
<evidence type="ECO:0000256" key="4">
    <source>
        <dbReference type="ARBA" id="ARBA00022989"/>
    </source>
</evidence>
<sequence>MIEKIKKSVFLKNVLTLMTGTAVAQVLNIVVAPILSRLYDPEAFGIFAVYTSIVSIFIVIIGLRYELAIVLPKKQEEAVNLLFLSIIVVVIMTMLSTVILFLFKDYLEEIFHIQKFNEFIWWIPISIFFFGVCNSLNYWSTRQKGFKRLSISQIFRSITVVTTQVTGGLAKIGSIGLVAGQAIGNTVATAVLGKQIWKDDGHVLKSSFNIKKIREVAHTYSEFPKYSAPQALVNSISQNIAPFILSAYFSPTVVGHYSLSLRLLQLPVILIGESVRRVFYQRIAEIHNKGDNLRKYLIKFTILLGLLVIAPTIVIFLFGPQIFAFALGEKWYEGGRYARWMSLWLAIDFMNIPAFSTAQVLGLQKQLLYYETLFLVFRATSLFLGVQYFDALGAIILYSLVGIIFNLLLILGTINFSSTLLKR</sequence>
<gene>
    <name evidence="7" type="ORF">GCA01S_003_00220</name>
</gene>
<evidence type="ECO:0000313" key="8">
    <source>
        <dbReference type="Proteomes" id="UP000023561"/>
    </source>
</evidence>
<keyword evidence="5 6" id="KW-0472">Membrane</keyword>
<dbReference type="OrthoDB" id="109075at2"/>
<evidence type="ECO:0000313" key="7">
    <source>
        <dbReference type="EMBL" id="GAJ38356.1"/>
    </source>
</evidence>